<dbReference type="AlphaFoldDB" id="A0A938XVK8"/>
<dbReference type="InterPro" id="IPR036291">
    <property type="entry name" value="NAD(P)-bd_dom_sf"/>
</dbReference>
<dbReference type="SUPFAM" id="SSF51735">
    <property type="entry name" value="NAD(P)-binding Rossmann-fold domains"/>
    <property type="match status" value="2"/>
</dbReference>
<dbReference type="Pfam" id="PF02719">
    <property type="entry name" value="Polysacc_synt_2"/>
    <property type="match status" value="1"/>
</dbReference>
<proteinExistence type="inferred from homology"/>
<gene>
    <name evidence="4" type="ORF">JOD01_000495</name>
</gene>
<dbReference type="EMBL" id="JAFBEB010000001">
    <property type="protein sequence ID" value="MBM7588909.1"/>
    <property type="molecule type" value="Genomic_DNA"/>
</dbReference>
<organism evidence="4 5">
    <name type="scientific">Brevibacillus fulvus</name>
    <dbReference type="NCBI Taxonomy" id="1125967"/>
    <lineage>
        <taxon>Bacteria</taxon>
        <taxon>Bacillati</taxon>
        <taxon>Bacillota</taxon>
        <taxon>Bacilli</taxon>
        <taxon>Bacillales</taxon>
        <taxon>Paenibacillaceae</taxon>
        <taxon>Brevibacillus</taxon>
    </lineage>
</organism>
<feature type="transmembrane region" description="Helical" evidence="2">
    <location>
        <begin position="7"/>
        <end position="28"/>
    </location>
</feature>
<dbReference type="PANTHER" id="PTHR43318:SF1">
    <property type="entry name" value="POLYSACCHARIDE BIOSYNTHESIS PROTEIN EPSC-RELATED"/>
    <property type="match status" value="1"/>
</dbReference>
<dbReference type="PANTHER" id="PTHR43318">
    <property type="entry name" value="UDP-N-ACETYLGLUCOSAMINE 4,6-DEHYDRATASE"/>
    <property type="match status" value="1"/>
</dbReference>
<evidence type="ECO:0000256" key="1">
    <source>
        <dbReference type="ARBA" id="ARBA00007430"/>
    </source>
</evidence>
<feature type="transmembrane region" description="Helical" evidence="2">
    <location>
        <begin position="81"/>
        <end position="102"/>
    </location>
</feature>
<evidence type="ECO:0000259" key="3">
    <source>
        <dbReference type="Pfam" id="PF02719"/>
    </source>
</evidence>
<feature type="transmembrane region" description="Helical" evidence="2">
    <location>
        <begin position="108"/>
        <end position="131"/>
    </location>
</feature>
<dbReference type="Gene3D" id="3.40.50.720">
    <property type="entry name" value="NAD(P)-binding Rossmann-like Domain"/>
    <property type="match status" value="2"/>
</dbReference>
<reference evidence="4" key="1">
    <citation type="submission" date="2021-01" db="EMBL/GenBank/DDBJ databases">
        <title>Genomic Encyclopedia of Type Strains, Phase IV (KMG-IV): sequencing the most valuable type-strain genomes for metagenomic binning, comparative biology and taxonomic classification.</title>
        <authorList>
            <person name="Goeker M."/>
        </authorList>
    </citation>
    <scope>NUCLEOTIDE SEQUENCE</scope>
    <source>
        <strain evidence="4">DSM 25523</strain>
    </source>
</reference>
<dbReference type="InterPro" id="IPR051203">
    <property type="entry name" value="Polysaccharide_Synthase-Rel"/>
</dbReference>
<keyword evidence="5" id="KW-1185">Reference proteome</keyword>
<evidence type="ECO:0000313" key="4">
    <source>
        <dbReference type="EMBL" id="MBM7588909.1"/>
    </source>
</evidence>
<dbReference type="Proteomes" id="UP000717624">
    <property type="component" value="Unassembled WGS sequence"/>
</dbReference>
<feature type="transmembrane region" description="Helical" evidence="2">
    <location>
        <begin position="40"/>
        <end position="60"/>
    </location>
</feature>
<keyword evidence="2" id="KW-0472">Membrane</keyword>
<keyword evidence="2" id="KW-1133">Transmembrane helix</keyword>
<comment type="caution">
    <text evidence="4">The sequence shown here is derived from an EMBL/GenBank/DDBJ whole genome shotgun (WGS) entry which is preliminary data.</text>
</comment>
<dbReference type="RefSeq" id="WP_204516626.1">
    <property type="nucleotide sequence ID" value="NZ_BAABIN010000009.1"/>
</dbReference>
<sequence>MNRKHRLFISILLDAMLLALAVIFSYLIRFEAEVSEPFLAGIPYALLMVVGCSLAVFIRLKIYNCSWQYASTRELLLLTKAAALAMVTSWVLSFGSGALGLHPPIPSSIFILAGLLSLTAMGASRMAWYVYRHDTVKYQPHHKRTLVIGAGSAGRLVVKELLESPDTTLYPVAFLDDDPRKQKLTVMGVPIVGTRAVLQQTVQAYKIELIIIAIPSLEKRGVAELIGLCKRTGVQVKMLPRVSDMIEGKVTIEHIRDVQVEDLLGRDSVEINLQEISAYLQDKVVLVTGAGGSIGSELCRQISAFHPGSLLLLGHGENSIYAIEQELRRSFPHLELHPIIADIQDRNRIESVFQMYRPGIVFHAAAHKHVPLMEQNAVEAIKNNIFGTKNLAECADTYQVERFVSISTDKAVNPTSVMGATKRITELMIQSLDKQSMTKFVAVRFGNVLGSRGSVIPLFKQQIREGGPVTVTHPEMVRYFMTISEAVQLVIQAGAFAEGGEIFILDMGKPVKIADLAHDLIRLSGLEPGTDIQVVYTGIRPGEKLFEEILTQEEGATASKHQRIYVGKPTDFSYEDFSYVLRRLEQMTHSSYTPSLNEELLSLLHHIVPSYQGVGTR</sequence>
<comment type="similarity">
    <text evidence="1">Belongs to the polysaccharide synthase family.</text>
</comment>
<protein>
    <submittedName>
        <fullName evidence="4">FlaA1/EpsC-like NDP-sugar epimerase</fullName>
    </submittedName>
</protein>
<keyword evidence="2" id="KW-0812">Transmembrane</keyword>
<dbReference type="InterPro" id="IPR003869">
    <property type="entry name" value="Polysac_CapD-like"/>
</dbReference>
<name>A0A938XVK8_9BACL</name>
<evidence type="ECO:0000313" key="5">
    <source>
        <dbReference type="Proteomes" id="UP000717624"/>
    </source>
</evidence>
<dbReference type="Pfam" id="PF13727">
    <property type="entry name" value="CoA_binding_3"/>
    <property type="match status" value="1"/>
</dbReference>
<feature type="domain" description="Polysaccharide biosynthesis protein CapD-like" evidence="3">
    <location>
        <begin position="285"/>
        <end position="567"/>
    </location>
</feature>
<dbReference type="CDD" id="cd05237">
    <property type="entry name" value="UDP_invert_4-6DH_SDR_e"/>
    <property type="match status" value="1"/>
</dbReference>
<accession>A0A938XVK8</accession>
<evidence type="ECO:0000256" key="2">
    <source>
        <dbReference type="SAM" id="Phobius"/>
    </source>
</evidence>